<dbReference type="PANTHER" id="PTHR46599">
    <property type="entry name" value="PIGGYBAC TRANSPOSABLE ELEMENT-DERIVED PROTEIN 4"/>
    <property type="match status" value="1"/>
</dbReference>
<proteinExistence type="predicted"/>
<evidence type="ECO:0000313" key="2">
    <source>
        <dbReference type="Proteomes" id="UP000695022"/>
    </source>
</evidence>
<name>A0ABM1DVG4_PRICU</name>
<dbReference type="RefSeq" id="XP_014663935.1">
    <property type="nucleotide sequence ID" value="XM_014808449.1"/>
</dbReference>
<reference evidence="3" key="1">
    <citation type="submission" date="2025-08" db="UniProtKB">
        <authorList>
            <consortium name="RefSeq"/>
        </authorList>
    </citation>
    <scope>IDENTIFICATION</scope>
</reference>
<dbReference type="PANTHER" id="PTHR46599:SF3">
    <property type="entry name" value="PIGGYBAC TRANSPOSABLE ELEMENT-DERIVED PROTEIN 4"/>
    <property type="match status" value="1"/>
</dbReference>
<sequence>MDNFFSSPELFHSLKQKNMGACGTVRSNRKGLPKNIGPKDVKLKRGDLPVFWHDANYSLTFTTWQDTKRVNCLSTLHGNQTVNKEIRSKDATGKRTVKKPALVQDYNKYMGGVDWFDQLSVYYCYPHKSQKWYQIIYHYVKETALVNGHIAYKESHPDVNIDQIMFREKVIDSLIPLNIRTHAKDKGNTVDKRRKRRLVERHFCAEYVNKSYRPECIVCSDRQAHQRHQTRNYCEDCD</sequence>
<feature type="domain" description="PiggyBac transposable element-derived protein" evidence="1">
    <location>
        <begin position="1"/>
        <end position="149"/>
    </location>
</feature>
<dbReference type="Pfam" id="PF13843">
    <property type="entry name" value="DDE_Tnp_1_7"/>
    <property type="match status" value="1"/>
</dbReference>
<evidence type="ECO:0000313" key="3">
    <source>
        <dbReference type="RefSeq" id="XP_014663935.1"/>
    </source>
</evidence>
<gene>
    <name evidence="3" type="primary">LOC106806486</name>
</gene>
<dbReference type="InterPro" id="IPR029526">
    <property type="entry name" value="PGBD"/>
</dbReference>
<dbReference type="GeneID" id="106806486"/>
<protein>
    <submittedName>
        <fullName evidence="3">PiggyBac transposable element-derived protein 1-like</fullName>
    </submittedName>
</protein>
<dbReference type="Proteomes" id="UP000695022">
    <property type="component" value="Unplaced"/>
</dbReference>
<keyword evidence="2" id="KW-1185">Reference proteome</keyword>
<organism evidence="2 3">
    <name type="scientific">Priapulus caudatus</name>
    <name type="common">Priapulid worm</name>
    <dbReference type="NCBI Taxonomy" id="37621"/>
    <lineage>
        <taxon>Eukaryota</taxon>
        <taxon>Metazoa</taxon>
        <taxon>Ecdysozoa</taxon>
        <taxon>Scalidophora</taxon>
        <taxon>Priapulida</taxon>
        <taxon>Priapulimorpha</taxon>
        <taxon>Priapulimorphida</taxon>
        <taxon>Priapulidae</taxon>
        <taxon>Priapulus</taxon>
    </lineage>
</organism>
<accession>A0ABM1DVG4</accession>
<evidence type="ECO:0000259" key="1">
    <source>
        <dbReference type="Pfam" id="PF13843"/>
    </source>
</evidence>